<evidence type="ECO:0000313" key="2">
    <source>
        <dbReference type="EMBL" id="MFB9952034.1"/>
    </source>
</evidence>
<gene>
    <name evidence="2" type="ORF">ACFFP0_24560</name>
</gene>
<evidence type="ECO:0000313" key="3">
    <source>
        <dbReference type="Proteomes" id="UP001589692"/>
    </source>
</evidence>
<dbReference type="RefSeq" id="WP_377264851.1">
    <property type="nucleotide sequence ID" value="NZ_JBHMAA010000032.1"/>
</dbReference>
<sequence>MEYPKAIYHPKDDKRYQIAASAGQEEQILEAWGVNSAPKIPLSMPPVAPKAVEPPKAKRGRKPKAVETK</sequence>
<proteinExistence type="predicted"/>
<dbReference type="EMBL" id="JBHMAA010000032">
    <property type="protein sequence ID" value="MFB9952034.1"/>
    <property type="molecule type" value="Genomic_DNA"/>
</dbReference>
<feature type="region of interest" description="Disordered" evidence="1">
    <location>
        <begin position="44"/>
        <end position="69"/>
    </location>
</feature>
<protein>
    <submittedName>
        <fullName evidence="2">Uncharacterized protein</fullName>
    </submittedName>
</protein>
<name>A0ABV6AN45_9HYPH</name>
<reference evidence="2 3" key="1">
    <citation type="submission" date="2024-09" db="EMBL/GenBank/DDBJ databases">
        <authorList>
            <person name="Sun Q."/>
            <person name="Mori K."/>
        </authorList>
    </citation>
    <scope>NUCLEOTIDE SEQUENCE [LARGE SCALE GENOMIC DNA]</scope>
    <source>
        <strain evidence="2 3">TBRC 4938</strain>
    </source>
</reference>
<keyword evidence="3" id="KW-1185">Reference proteome</keyword>
<evidence type="ECO:0000256" key="1">
    <source>
        <dbReference type="SAM" id="MobiDB-lite"/>
    </source>
</evidence>
<comment type="caution">
    <text evidence="2">The sequence shown here is derived from an EMBL/GenBank/DDBJ whole genome shotgun (WGS) entry which is preliminary data.</text>
</comment>
<organism evidence="2 3">
    <name type="scientific">Rhizobium puerariae</name>
    <dbReference type="NCBI Taxonomy" id="1585791"/>
    <lineage>
        <taxon>Bacteria</taxon>
        <taxon>Pseudomonadati</taxon>
        <taxon>Pseudomonadota</taxon>
        <taxon>Alphaproteobacteria</taxon>
        <taxon>Hyphomicrobiales</taxon>
        <taxon>Rhizobiaceae</taxon>
        <taxon>Rhizobium/Agrobacterium group</taxon>
        <taxon>Rhizobium</taxon>
    </lineage>
</organism>
<accession>A0ABV6AN45</accession>
<dbReference type="Proteomes" id="UP001589692">
    <property type="component" value="Unassembled WGS sequence"/>
</dbReference>